<gene>
    <name evidence="7" type="ORF">EV210_103331</name>
</gene>
<dbReference type="InterPro" id="IPR015421">
    <property type="entry name" value="PyrdxlP-dep_Trfase_major"/>
</dbReference>
<keyword evidence="4" id="KW-0456">Lyase</keyword>
<evidence type="ECO:0000313" key="8">
    <source>
        <dbReference type="Proteomes" id="UP000295063"/>
    </source>
</evidence>
<dbReference type="GO" id="GO:0006567">
    <property type="term" value="P:L-threonine catabolic process"/>
    <property type="evidence" value="ECO:0007669"/>
    <property type="project" value="TreeGrafter"/>
</dbReference>
<dbReference type="PANTHER" id="PTHR48097:SF9">
    <property type="entry name" value="L-THREONINE ALDOLASE"/>
    <property type="match status" value="1"/>
</dbReference>
<evidence type="ECO:0000256" key="3">
    <source>
        <dbReference type="ARBA" id="ARBA00022898"/>
    </source>
</evidence>
<dbReference type="GO" id="GO:0006545">
    <property type="term" value="P:glycine biosynthetic process"/>
    <property type="evidence" value="ECO:0007669"/>
    <property type="project" value="TreeGrafter"/>
</dbReference>
<dbReference type="OrthoDB" id="9774495at2"/>
<dbReference type="FunFam" id="3.40.640.10:FF:000030">
    <property type="entry name" value="Low-specificity L-threonine aldolase"/>
    <property type="match status" value="1"/>
</dbReference>
<dbReference type="GO" id="GO:0008732">
    <property type="term" value="F:L-allo-threonine aldolase activity"/>
    <property type="evidence" value="ECO:0007669"/>
    <property type="project" value="TreeGrafter"/>
</dbReference>
<evidence type="ECO:0000313" key="7">
    <source>
        <dbReference type="EMBL" id="TCL38847.1"/>
    </source>
</evidence>
<dbReference type="RefSeq" id="WP_132077234.1">
    <property type="nucleotide sequence ID" value="NZ_SLUI01000003.1"/>
</dbReference>
<dbReference type="InterPro" id="IPR015422">
    <property type="entry name" value="PyrdxlP-dep_Trfase_small"/>
</dbReference>
<dbReference type="EMBL" id="SLUI01000003">
    <property type="protein sequence ID" value="TCL38847.1"/>
    <property type="molecule type" value="Genomic_DNA"/>
</dbReference>
<keyword evidence="8" id="KW-1185">Reference proteome</keyword>
<evidence type="ECO:0000256" key="4">
    <source>
        <dbReference type="ARBA" id="ARBA00023239"/>
    </source>
</evidence>
<feature type="domain" description="Aromatic amino acid beta-eliminating lyase/threonine aldolase" evidence="6">
    <location>
        <begin position="3"/>
        <end position="285"/>
    </location>
</feature>
<dbReference type="Gene3D" id="3.90.1150.10">
    <property type="entry name" value="Aspartate Aminotransferase, domain 1"/>
    <property type="match status" value="1"/>
</dbReference>
<dbReference type="Proteomes" id="UP000295063">
    <property type="component" value="Unassembled WGS sequence"/>
</dbReference>
<dbReference type="GO" id="GO:0005829">
    <property type="term" value="C:cytosol"/>
    <property type="evidence" value="ECO:0007669"/>
    <property type="project" value="TreeGrafter"/>
</dbReference>
<name>A0A4R1QA79_9FIRM</name>
<accession>A0A4R1QA79</accession>
<comment type="similarity">
    <text evidence="2">Belongs to the threonine aldolase family.</text>
</comment>
<reference evidence="7 8" key="1">
    <citation type="submission" date="2019-03" db="EMBL/GenBank/DDBJ databases">
        <title>Genomic Encyclopedia of Type Strains, Phase IV (KMG-IV): sequencing the most valuable type-strain genomes for metagenomic binning, comparative biology and taxonomic classification.</title>
        <authorList>
            <person name="Goeker M."/>
        </authorList>
    </citation>
    <scope>NUCLEOTIDE SEQUENCE [LARGE SCALE GENOMIC DNA]</scope>
    <source>
        <strain evidence="7 8">DSM 15969</strain>
    </source>
</reference>
<proteinExistence type="inferred from homology"/>
<evidence type="ECO:0000256" key="2">
    <source>
        <dbReference type="ARBA" id="ARBA00006966"/>
    </source>
</evidence>
<evidence type="ECO:0000256" key="1">
    <source>
        <dbReference type="ARBA" id="ARBA00001933"/>
    </source>
</evidence>
<dbReference type="InterPro" id="IPR015424">
    <property type="entry name" value="PyrdxlP-dep_Trfase"/>
</dbReference>
<dbReference type="NCBIfam" id="NF041359">
    <property type="entry name" value="GntG_guanitoxin"/>
    <property type="match status" value="1"/>
</dbReference>
<evidence type="ECO:0000256" key="5">
    <source>
        <dbReference type="PIRSR" id="PIRSR017617-1"/>
    </source>
</evidence>
<organism evidence="7 8">
    <name type="scientific">Anaerospora hongkongensis</name>
    <dbReference type="NCBI Taxonomy" id="244830"/>
    <lineage>
        <taxon>Bacteria</taxon>
        <taxon>Bacillati</taxon>
        <taxon>Bacillota</taxon>
        <taxon>Negativicutes</taxon>
        <taxon>Selenomonadales</taxon>
        <taxon>Sporomusaceae</taxon>
        <taxon>Anaerospora</taxon>
    </lineage>
</organism>
<keyword evidence="3" id="KW-0663">Pyridoxal phosphate</keyword>
<dbReference type="SUPFAM" id="SSF53383">
    <property type="entry name" value="PLP-dependent transferases"/>
    <property type="match status" value="1"/>
</dbReference>
<dbReference type="AlphaFoldDB" id="A0A4R1QA79"/>
<dbReference type="PANTHER" id="PTHR48097">
    <property type="entry name" value="L-THREONINE ALDOLASE-RELATED"/>
    <property type="match status" value="1"/>
</dbReference>
<dbReference type="CDD" id="cd06502">
    <property type="entry name" value="TA_like"/>
    <property type="match status" value="1"/>
</dbReference>
<dbReference type="PIRSF" id="PIRSF017617">
    <property type="entry name" value="Thr_aldolase"/>
    <property type="match status" value="1"/>
</dbReference>
<comment type="caution">
    <text evidence="7">The sequence shown here is derived from an EMBL/GenBank/DDBJ whole genome shotgun (WGS) entry which is preliminary data.</text>
</comment>
<dbReference type="Gene3D" id="3.40.640.10">
    <property type="entry name" value="Type I PLP-dependent aspartate aminotransferase-like (Major domain)"/>
    <property type="match status" value="1"/>
</dbReference>
<protein>
    <submittedName>
        <fullName evidence="7">L-threonine aldolase</fullName>
    </submittedName>
</protein>
<evidence type="ECO:0000259" key="6">
    <source>
        <dbReference type="Pfam" id="PF01212"/>
    </source>
</evidence>
<feature type="modified residue" description="N6-(pyridoxal phosphate)lysine" evidence="5">
    <location>
        <position position="199"/>
    </location>
</feature>
<comment type="cofactor">
    <cofactor evidence="1">
        <name>pyridoxal 5'-phosphate</name>
        <dbReference type="ChEBI" id="CHEBI:597326"/>
    </cofactor>
</comment>
<dbReference type="Pfam" id="PF01212">
    <property type="entry name" value="Beta_elim_lyase"/>
    <property type="match status" value="1"/>
</dbReference>
<sequence>MIDLRSDTVTKPTREMREAMYNAEVGDDGYGEDPTVNALEKLAAEITGKEAALFVTSGTLGNQVAVCAHVGKCDEVICDANAHIFGSEGGGISAHSGAQARPLTTEFGKLKPEQIEDAIRPKKLNSPRTALITVENTCNHAGGTFYTVAELAEIKKVADKYSLPVHMDGARIFNAAVAQNVDTKELCEYADSVQFCLSKGLCAPVGSLLVGSKEFIQNARRHRRIMGGGMRQAGIIAAAGIVALKTMIDRLHEDHEHAYMLAIAIENTRLKIDLKTVKTNIVMCDTYPLGLTAAEFVARLVSRGVRASEYGKYKVRMVTHHDVTKDDIIRASESIIEMAR</sequence>
<dbReference type="InterPro" id="IPR001597">
    <property type="entry name" value="ArAA_b-elim_lyase/Thr_aldolase"/>
</dbReference>
<dbReference type="InterPro" id="IPR023603">
    <property type="entry name" value="Low_specificity_L-TA-like"/>
</dbReference>